<keyword evidence="2" id="KW-1185">Reference proteome</keyword>
<organism evidence="1 2">
    <name type="scientific">Rhodotorula paludigena</name>
    <dbReference type="NCBI Taxonomy" id="86838"/>
    <lineage>
        <taxon>Eukaryota</taxon>
        <taxon>Fungi</taxon>
        <taxon>Dikarya</taxon>
        <taxon>Basidiomycota</taxon>
        <taxon>Pucciniomycotina</taxon>
        <taxon>Microbotryomycetes</taxon>
        <taxon>Sporidiobolales</taxon>
        <taxon>Sporidiobolaceae</taxon>
        <taxon>Rhodotorula</taxon>
    </lineage>
</organism>
<name>A0AAV5GB50_9BASI</name>
<proteinExistence type="predicted"/>
<gene>
    <name evidence="1" type="ORF">Rhopal_000261-T1</name>
</gene>
<protein>
    <recommendedName>
        <fullName evidence="3">F-box domain-containing protein</fullName>
    </recommendedName>
</protein>
<dbReference type="EMBL" id="BQKY01000001">
    <property type="protein sequence ID" value="GJN87313.1"/>
    <property type="molecule type" value="Genomic_DNA"/>
</dbReference>
<reference evidence="1 2" key="1">
    <citation type="submission" date="2021-12" db="EMBL/GenBank/DDBJ databases">
        <title>High titer production of polyol ester of fatty acids by Rhodotorula paludigena BS15 towards product separation-free biomass refinery.</title>
        <authorList>
            <person name="Mano J."/>
            <person name="Ono H."/>
            <person name="Tanaka T."/>
            <person name="Naito K."/>
            <person name="Sushida H."/>
            <person name="Ike M."/>
            <person name="Tokuyasu K."/>
            <person name="Kitaoka M."/>
        </authorList>
    </citation>
    <scope>NUCLEOTIDE SEQUENCE [LARGE SCALE GENOMIC DNA]</scope>
    <source>
        <strain evidence="1 2">BS15</strain>
    </source>
</reference>
<sequence length="382" mass="42623">MDPQTPQLRESSRSVAATLPAELQRHILDWVVSDELFDHHQLVNLKALCLLNKHWLPVGRNGAFGGFERNPDKLLQSLVAHPHLYDYILEISTFSGHLAGARQLEILGGIVAACPHLRGMTIGFGSEHAEHIAGILLQGQDKIKLLDLKVEMTTELVDAVCSLDKLTRLALVGDFPEATYAPDFRLKELALHGKISNSKFQNLVGSSHDSLEYLHLPAPSGAFAVDLSDLHRLRQLDFEKHREPFPAPNWPLNQMIIFLGRTLRSAANLASLKPINFTRDRNGDAYWPDFLSCDDLIWESLPPSLEQLYLRQLTESLDPANIVSFLADRSLAPALKFLGLQDHASVWPAELKTEVAEAAAMRKGLEVFWAPEAKPEDECCVM</sequence>
<dbReference type="AlphaFoldDB" id="A0AAV5GB50"/>
<dbReference type="Proteomes" id="UP001342314">
    <property type="component" value="Unassembled WGS sequence"/>
</dbReference>
<evidence type="ECO:0000313" key="2">
    <source>
        <dbReference type="Proteomes" id="UP001342314"/>
    </source>
</evidence>
<comment type="caution">
    <text evidence="1">The sequence shown here is derived from an EMBL/GenBank/DDBJ whole genome shotgun (WGS) entry which is preliminary data.</text>
</comment>
<evidence type="ECO:0000313" key="1">
    <source>
        <dbReference type="EMBL" id="GJN87313.1"/>
    </source>
</evidence>
<evidence type="ECO:0008006" key="3">
    <source>
        <dbReference type="Google" id="ProtNLM"/>
    </source>
</evidence>
<accession>A0AAV5GB50</accession>